<feature type="signal peptide" evidence="2">
    <location>
        <begin position="1"/>
        <end position="23"/>
    </location>
</feature>
<dbReference type="InterPro" id="IPR003715">
    <property type="entry name" value="Poly_export_N"/>
</dbReference>
<organism evidence="5 6">
    <name type="scientific">Gemmobacter megaterium</name>
    <dbReference type="NCBI Taxonomy" id="1086013"/>
    <lineage>
        <taxon>Bacteria</taxon>
        <taxon>Pseudomonadati</taxon>
        <taxon>Pseudomonadota</taxon>
        <taxon>Alphaproteobacteria</taxon>
        <taxon>Rhodobacterales</taxon>
        <taxon>Paracoccaceae</taxon>
        <taxon>Gemmobacter</taxon>
    </lineage>
</organism>
<dbReference type="Gene3D" id="3.30.1950.10">
    <property type="entry name" value="wza like domain"/>
    <property type="match status" value="1"/>
</dbReference>
<dbReference type="AlphaFoldDB" id="A0A1N7QFA3"/>
<dbReference type="Pfam" id="PF10531">
    <property type="entry name" value="SLBB"/>
    <property type="match status" value="1"/>
</dbReference>
<reference evidence="5 6" key="1">
    <citation type="submission" date="2017-01" db="EMBL/GenBank/DDBJ databases">
        <authorList>
            <person name="Mah S.A."/>
            <person name="Swanson W.J."/>
            <person name="Moy G.W."/>
            <person name="Vacquier V.D."/>
        </authorList>
    </citation>
    <scope>NUCLEOTIDE SEQUENCE [LARGE SCALE GENOMIC DNA]</scope>
    <source>
        <strain evidence="5 6">DSM 26375</strain>
    </source>
</reference>
<dbReference type="STRING" id="1086013.SAMN05421774_11017"/>
<dbReference type="Gene3D" id="3.10.560.10">
    <property type="entry name" value="Outer membrane lipoprotein wza domain like"/>
    <property type="match status" value="1"/>
</dbReference>
<feature type="domain" description="Soluble ligand binding" evidence="4">
    <location>
        <begin position="117"/>
        <end position="167"/>
    </location>
</feature>
<protein>
    <submittedName>
        <fullName evidence="5">Polysaccharide export outer membrane protein</fullName>
    </submittedName>
</protein>
<evidence type="ECO:0000313" key="5">
    <source>
        <dbReference type="EMBL" id="SIT21439.1"/>
    </source>
</evidence>
<dbReference type="InterPro" id="IPR049712">
    <property type="entry name" value="Poly_export"/>
</dbReference>
<dbReference type="Pfam" id="PF02563">
    <property type="entry name" value="Poly_export"/>
    <property type="match status" value="1"/>
</dbReference>
<feature type="chain" id="PRO_5012297816" evidence="2">
    <location>
        <begin position="24"/>
        <end position="205"/>
    </location>
</feature>
<name>A0A1N7QFA3_9RHOB</name>
<evidence type="ECO:0000256" key="1">
    <source>
        <dbReference type="ARBA" id="ARBA00022729"/>
    </source>
</evidence>
<evidence type="ECO:0000256" key="2">
    <source>
        <dbReference type="SAM" id="SignalP"/>
    </source>
</evidence>
<dbReference type="InterPro" id="IPR019554">
    <property type="entry name" value="Soluble_ligand-bd"/>
</dbReference>
<dbReference type="RefSeq" id="WP_076533789.1">
    <property type="nucleotide sequence ID" value="NZ_BMEH01000010.1"/>
</dbReference>
<sequence>MRILLAVLALLGSALLAGAPAQAQQYMVRPGDVLRIEVLEDPGLNRSVIVAPDGRISMPLAGVFSASGRPLEAVQSELAQRLAGNFAVAPNVFVSLERLGEARATGGAPGKAASIGVFVMGEGAKSGRIDLAPNTTLLQAFAQMGGFSKFAATKRIQLRRVDRATGAEQIHTFNYDAMVKGETRSGLTTLMDGDVILVPQRRLFE</sequence>
<dbReference type="PANTHER" id="PTHR33619:SF3">
    <property type="entry name" value="POLYSACCHARIDE EXPORT PROTEIN GFCE-RELATED"/>
    <property type="match status" value="1"/>
</dbReference>
<evidence type="ECO:0000259" key="4">
    <source>
        <dbReference type="Pfam" id="PF10531"/>
    </source>
</evidence>
<evidence type="ECO:0000259" key="3">
    <source>
        <dbReference type="Pfam" id="PF02563"/>
    </source>
</evidence>
<dbReference type="OrthoDB" id="197007at2"/>
<keyword evidence="1 2" id="KW-0732">Signal</keyword>
<accession>A0A1N7QFA3</accession>
<gene>
    <name evidence="5" type="ORF">SAMN05421774_11017</name>
</gene>
<feature type="domain" description="Polysaccharide export protein N-terminal" evidence="3">
    <location>
        <begin position="21"/>
        <end position="96"/>
    </location>
</feature>
<dbReference type="GO" id="GO:0015159">
    <property type="term" value="F:polysaccharide transmembrane transporter activity"/>
    <property type="evidence" value="ECO:0007669"/>
    <property type="project" value="InterPro"/>
</dbReference>
<evidence type="ECO:0000313" key="6">
    <source>
        <dbReference type="Proteomes" id="UP000186141"/>
    </source>
</evidence>
<dbReference type="EMBL" id="FTOT01000010">
    <property type="protein sequence ID" value="SIT21439.1"/>
    <property type="molecule type" value="Genomic_DNA"/>
</dbReference>
<dbReference type="PANTHER" id="PTHR33619">
    <property type="entry name" value="POLYSACCHARIDE EXPORT PROTEIN GFCE-RELATED"/>
    <property type="match status" value="1"/>
</dbReference>
<keyword evidence="6" id="KW-1185">Reference proteome</keyword>
<dbReference type="Proteomes" id="UP000186141">
    <property type="component" value="Unassembled WGS sequence"/>
</dbReference>
<proteinExistence type="predicted"/>